<keyword evidence="1" id="KW-0805">Transcription regulation</keyword>
<dbReference type="PANTHER" id="PTHR30185:SF13">
    <property type="entry name" value="LICABCH OPERON REGULATOR-RELATED"/>
    <property type="match status" value="1"/>
</dbReference>
<dbReference type="InterPro" id="IPR036388">
    <property type="entry name" value="WH-like_DNA-bd_sf"/>
</dbReference>
<sequence length="511" mass="61008">MYLSSDYLKTFDKDLYYQILLLESFEDHEWHTAAQLAQSVQLDARSVTKYLSELTKSYQRFSGKTQALFRKNRRSGYNFSTTLDPIEHERFLIYLVQSTLKFQLLHDIFFEEFRTMYQFAQKNYISESTAHRKINEWKQELHSYGITLQRRSYVAKGEEEIIRLYLHMTFWQLFRGKIWPFETISQTDVKKIADQIIDFFHVQLNEIKKRRLEYMLGAFFLRKSQKHFVILNRKKRELISNNLLFKRFCQAMAPVFPNYFQVEDELGALFLVLMTREEYYCNPQIREMIYSFHHSAETPPFKALREAERALLLYQKEQHLPEEPLSLEAENYLFSSHIFTFLFPDAKATIDGNSSDFHNHLIVRNPKLNQWLLSFFEDARETEASLAFQNQGFLMARYLTVMKTLGAFMTQLPEITVLLMTDFPVFEEELLMASLHNFFRNDYRLVFLPANYRGREADLLISTSKVHKKPWADLDYFIVAQELQLTDYIQLTQKLQTIQKEKSEKGYNNDI</sequence>
<name>A0A179ER80_ENTTH</name>
<dbReference type="InterPro" id="IPR050661">
    <property type="entry name" value="BglG_antiterminators"/>
</dbReference>
<evidence type="ECO:0000313" key="6">
    <source>
        <dbReference type="Proteomes" id="UP000078516"/>
    </source>
</evidence>
<dbReference type="AlphaFoldDB" id="A0A179ER80"/>
<dbReference type="Proteomes" id="UP000321361">
    <property type="component" value="Unassembled WGS sequence"/>
</dbReference>
<reference evidence="5 6" key="1">
    <citation type="submission" date="2016-04" db="EMBL/GenBank/DDBJ databases">
        <title>Draft genome of an Enterococcus thailandicus strain isolated from bovine feces.</title>
        <authorList>
            <person name="Beukers A.G."/>
            <person name="Zaheer R."/>
            <person name="Goji N."/>
            <person name="Cook S.R."/>
            <person name="Amoako K."/>
            <person name="Chaves A.V."/>
            <person name="Ward M.P."/>
            <person name="Mcallister T.A."/>
        </authorList>
    </citation>
    <scope>NUCLEOTIDE SEQUENCE [LARGE SCALE GENOMIC DNA]</scope>
    <source>
        <strain evidence="5 6">F0711D 46</strain>
    </source>
</reference>
<accession>A0A179ER80</accession>
<evidence type="ECO:0000256" key="1">
    <source>
        <dbReference type="ARBA" id="ARBA00023015"/>
    </source>
</evidence>
<dbReference type="EMBL" id="LWMN01000012">
    <property type="protein sequence ID" value="OAQ55748.1"/>
    <property type="molecule type" value="Genomic_DNA"/>
</dbReference>
<dbReference type="Proteomes" id="UP000078516">
    <property type="component" value="Unassembled WGS sequence"/>
</dbReference>
<dbReference type="InterPro" id="IPR007737">
    <property type="entry name" value="Mga_HTH"/>
</dbReference>
<keyword evidence="2" id="KW-0804">Transcription</keyword>
<proteinExistence type="predicted"/>
<evidence type="ECO:0000256" key="2">
    <source>
        <dbReference type="ARBA" id="ARBA00023163"/>
    </source>
</evidence>
<evidence type="ECO:0000313" key="4">
    <source>
        <dbReference type="EMBL" id="GEK37075.1"/>
    </source>
</evidence>
<keyword evidence="6" id="KW-1185">Reference proteome</keyword>
<dbReference type="Gene3D" id="1.10.10.10">
    <property type="entry name" value="Winged helix-like DNA-binding domain superfamily/Winged helix DNA-binding domain"/>
    <property type="match status" value="1"/>
</dbReference>
<comment type="caution">
    <text evidence="5">The sequence shown here is derived from an EMBL/GenBank/DDBJ whole genome shotgun (WGS) entry which is preliminary data.</text>
</comment>
<dbReference type="KEGG" id="eth:CK496_00635"/>
<gene>
    <name evidence="5" type="ORF">A6E74_06695</name>
    <name evidence="4" type="ORF">ETH01_13620</name>
</gene>
<evidence type="ECO:0000313" key="5">
    <source>
        <dbReference type="EMBL" id="OAQ55748.1"/>
    </source>
</evidence>
<protein>
    <submittedName>
        <fullName evidence="5">M protein trans-acting positive regulator</fullName>
    </submittedName>
</protein>
<evidence type="ECO:0000259" key="3">
    <source>
        <dbReference type="Pfam" id="PF05043"/>
    </source>
</evidence>
<dbReference type="Pfam" id="PF05043">
    <property type="entry name" value="Mga"/>
    <property type="match status" value="1"/>
</dbReference>
<dbReference type="RefSeq" id="WP_067483455.1">
    <property type="nucleotide sequence ID" value="NZ_BJUG01000006.1"/>
</dbReference>
<reference evidence="4 7" key="2">
    <citation type="submission" date="2019-07" db="EMBL/GenBank/DDBJ databases">
        <title>Whole genome shotgun sequence of Enterococcus thailandicus NBRC 101867.</title>
        <authorList>
            <person name="Hosoyama A."/>
            <person name="Uohara A."/>
            <person name="Ohji S."/>
            <person name="Ichikawa N."/>
        </authorList>
    </citation>
    <scope>NUCLEOTIDE SEQUENCE [LARGE SCALE GENOMIC DNA]</scope>
    <source>
        <strain evidence="4 7">NBRC 101867</strain>
    </source>
</reference>
<dbReference type="GeneID" id="77486138"/>
<organism evidence="5 6">
    <name type="scientific">Enterococcus thailandicus</name>
    <dbReference type="NCBI Taxonomy" id="417368"/>
    <lineage>
        <taxon>Bacteria</taxon>
        <taxon>Bacillati</taxon>
        <taxon>Bacillota</taxon>
        <taxon>Bacilli</taxon>
        <taxon>Lactobacillales</taxon>
        <taxon>Enterococcaceae</taxon>
        <taxon>Enterococcus</taxon>
    </lineage>
</organism>
<dbReference type="PATRIC" id="fig|417368.6.peg.2233"/>
<feature type="domain" description="Mga helix-turn-helix" evidence="3">
    <location>
        <begin position="91"/>
        <end position="170"/>
    </location>
</feature>
<evidence type="ECO:0000313" key="7">
    <source>
        <dbReference type="Proteomes" id="UP000321361"/>
    </source>
</evidence>
<dbReference type="PANTHER" id="PTHR30185">
    <property type="entry name" value="CRYPTIC BETA-GLUCOSIDE BGL OPERON ANTITERMINATOR"/>
    <property type="match status" value="1"/>
</dbReference>
<dbReference type="EMBL" id="BJUG01000006">
    <property type="protein sequence ID" value="GEK37075.1"/>
    <property type="molecule type" value="Genomic_DNA"/>
</dbReference>
<dbReference type="OrthoDB" id="2365732at2"/>